<dbReference type="PANTHER" id="PTHR36971">
    <property type="entry name" value="UNNAMED PRODUCT"/>
    <property type="match status" value="1"/>
</dbReference>
<reference evidence="1" key="1">
    <citation type="submission" date="2022-10" db="EMBL/GenBank/DDBJ databases">
        <authorList>
            <person name="Chen Y."/>
            <person name="Dougan E. K."/>
            <person name="Chan C."/>
            <person name="Rhodes N."/>
            <person name="Thang M."/>
        </authorList>
    </citation>
    <scope>NUCLEOTIDE SEQUENCE</scope>
</reference>
<gene>
    <name evidence="1" type="ORF">C1SCF055_LOCUS6266</name>
</gene>
<proteinExistence type="predicted"/>
<dbReference type="PANTHER" id="PTHR36971:SF3">
    <property type="entry name" value="C3H1-TYPE DOMAIN-CONTAINING PROTEIN"/>
    <property type="match status" value="1"/>
</dbReference>
<dbReference type="EMBL" id="CAMXCT010000393">
    <property type="protein sequence ID" value="CAI3978195.1"/>
    <property type="molecule type" value="Genomic_DNA"/>
</dbReference>
<dbReference type="AlphaFoldDB" id="A0A9P1BRZ8"/>
<sequence length="105" mass="11397">MGSHRAWFGGRLAGVDDAFAGAEDAVPDCDSEVVRRSAALVALHPDEATEAVVDAALALRKPFLVVPCCVFARLFPHRQLADGRQVNTLSDFLEFLKAKHPAIRQ</sequence>
<dbReference type="EMBL" id="CAMXCT030000393">
    <property type="protein sequence ID" value="CAL4765507.1"/>
    <property type="molecule type" value="Genomic_DNA"/>
</dbReference>
<evidence type="ECO:0000313" key="1">
    <source>
        <dbReference type="EMBL" id="CAI3978195.1"/>
    </source>
</evidence>
<evidence type="ECO:0000313" key="3">
    <source>
        <dbReference type="Proteomes" id="UP001152797"/>
    </source>
</evidence>
<reference evidence="2 3" key="2">
    <citation type="submission" date="2024-05" db="EMBL/GenBank/DDBJ databases">
        <authorList>
            <person name="Chen Y."/>
            <person name="Shah S."/>
            <person name="Dougan E. K."/>
            <person name="Thang M."/>
            <person name="Chan C."/>
        </authorList>
    </citation>
    <scope>NUCLEOTIDE SEQUENCE [LARGE SCALE GENOMIC DNA]</scope>
</reference>
<dbReference type="EMBL" id="CAMXCT020000393">
    <property type="protein sequence ID" value="CAL1131570.1"/>
    <property type="molecule type" value="Genomic_DNA"/>
</dbReference>
<evidence type="ECO:0000313" key="2">
    <source>
        <dbReference type="EMBL" id="CAL4765507.1"/>
    </source>
</evidence>
<dbReference type="Proteomes" id="UP001152797">
    <property type="component" value="Unassembled WGS sequence"/>
</dbReference>
<organism evidence="1">
    <name type="scientific">Cladocopium goreaui</name>
    <dbReference type="NCBI Taxonomy" id="2562237"/>
    <lineage>
        <taxon>Eukaryota</taxon>
        <taxon>Sar</taxon>
        <taxon>Alveolata</taxon>
        <taxon>Dinophyceae</taxon>
        <taxon>Suessiales</taxon>
        <taxon>Symbiodiniaceae</taxon>
        <taxon>Cladocopium</taxon>
    </lineage>
</organism>
<accession>A0A9P1BRZ8</accession>
<protein>
    <submittedName>
        <fullName evidence="2">Kelch-like ECH-associated protein 1</fullName>
    </submittedName>
</protein>
<keyword evidence="3" id="KW-1185">Reference proteome</keyword>
<feature type="non-terminal residue" evidence="1">
    <location>
        <position position="105"/>
    </location>
</feature>
<dbReference type="OrthoDB" id="7459479at2759"/>
<comment type="caution">
    <text evidence="1">The sequence shown here is derived from an EMBL/GenBank/DDBJ whole genome shotgun (WGS) entry which is preliminary data.</text>
</comment>
<name>A0A9P1BRZ8_9DINO</name>